<proteinExistence type="predicted"/>
<dbReference type="GO" id="GO:0002949">
    <property type="term" value="P:tRNA threonylcarbamoyladenosine modification"/>
    <property type="evidence" value="ECO:0007669"/>
    <property type="project" value="InterPro"/>
</dbReference>
<sequence>MRMLAIETASEACSVALFDGDDLIASDHRTIGRGHAEALVPMIGALPGKGRAERILVSLGPGSFTGVRIGLATARALGFAWNAEVLGYPTLALIAAQAREEHPGAPVTVAVNGGHGEWFVADFGADGMPQGETVSIAPEAALRRPRGPFLAGNRADAMAALDPEFAGRTLALLPDARLVPMVPAALLTSALAPIYGRGPDATPMAARTPA</sequence>
<dbReference type="EMBL" id="CP016033">
    <property type="protein sequence ID" value="ANK11631.1"/>
    <property type="molecule type" value="Genomic_DNA"/>
</dbReference>
<organism evidence="2 3">
    <name type="scientific">Erythrobacter neustonensis</name>
    <dbReference type="NCBI Taxonomy" id="1112"/>
    <lineage>
        <taxon>Bacteria</taxon>
        <taxon>Pseudomonadati</taxon>
        <taxon>Pseudomonadota</taxon>
        <taxon>Alphaproteobacteria</taxon>
        <taxon>Sphingomonadales</taxon>
        <taxon>Erythrobacteraceae</taxon>
        <taxon>Erythrobacter/Porphyrobacter group</taxon>
        <taxon>Erythrobacter</taxon>
    </lineage>
</organism>
<evidence type="ECO:0000259" key="1">
    <source>
        <dbReference type="Pfam" id="PF00814"/>
    </source>
</evidence>
<feature type="domain" description="Gcp-like" evidence="1">
    <location>
        <begin position="33"/>
        <end position="142"/>
    </location>
</feature>
<dbReference type="Pfam" id="PF00814">
    <property type="entry name" value="TsaD"/>
    <property type="match status" value="1"/>
</dbReference>
<dbReference type="NCBIfam" id="TIGR03725">
    <property type="entry name" value="T6A_YeaZ"/>
    <property type="match status" value="1"/>
</dbReference>
<dbReference type="OrthoDB" id="9809995at2"/>
<reference evidence="2 3" key="1">
    <citation type="submission" date="2016-05" db="EMBL/GenBank/DDBJ databases">
        <title>Compelete Genome Sequence of Bacteriochlorophyll-Synthesizing Bacterium Porphyrobacter neustonensis DSM 9434.</title>
        <authorList>
            <person name="Shi X.-L."/>
            <person name="Wu Y.-H."/>
            <person name="Cheng H."/>
            <person name="Xu L."/>
            <person name="Zhang X.-Q."/>
            <person name="Wang C.-S."/>
            <person name="Xu X.-W."/>
        </authorList>
    </citation>
    <scope>NUCLEOTIDE SEQUENCE [LARGE SCALE GENOMIC DNA]</scope>
    <source>
        <strain evidence="2 3">DSM 9434</strain>
    </source>
</reference>
<keyword evidence="2" id="KW-0808">Transferase</keyword>
<dbReference type="InterPro" id="IPR000905">
    <property type="entry name" value="Gcp-like_dom"/>
</dbReference>
<accession>A0A192D100</accession>
<dbReference type="Proteomes" id="UP000078263">
    <property type="component" value="Chromosome"/>
</dbReference>
<dbReference type="KEGG" id="pns:A9D12_00220"/>
<dbReference type="InterPro" id="IPR022496">
    <property type="entry name" value="T6A_TsaB"/>
</dbReference>
<dbReference type="GO" id="GO:0016740">
    <property type="term" value="F:transferase activity"/>
    <property type="evidence" value="ECO:0007669"/>
    <property type="project" value="UniProtKB-KW"/>
</dbReference>
<dbReference type="RefSeq" id="WP_068348463.1">
    <property type="nucleotide sequence ID" value="NZ_CP016033.1"/>
</dbReference>
<protein>
    <submittedName>
        <fullName evidence="2">tRNA N6-adenosine(37)-N6-threonylcarbamoyltransferase complex dimerization subunit TsaB</fullName>
    </submittedName>
</protein>
<dbReference type="InterPro" id="IPR043129">
    <property type="entry name" value="ATPase_NBD"/>
</dbReference>
<dbReference type="STRING" id="1112.A9D12_00220"/>
<name>A0A192D100_9SPHN</name>
<evidence type="ECO:0000313" key="2">
    <source>
        <dbReference type="EMBL" id="ANK11631.1"/>
    </source>
</evidence>
<gene>
    <name evidence="2" type="ORF">A9D12_00220</name>
</gene>
<dbReference type="SUPFAM" id="SSF53067">
    <property type="entry name" value="Actin-like ATPase domain"/>
    <property type="match status" value="1"/>
</dbReference>
<keyword evidence="3" id="KW-1185">Reference proteome</keyword>
<dbReference type="AlphaFoldDB" id="A0A192D100"/>
<evidence type="ECO:0000313" key="3">
    <source>
        <dbReference type="Proteomes" id="UP000078263"/>
    </source>
</evidence>
<dbReference type="Gene3D" id="3.30.420.40">
    <property type="match status" value="2"/>
</dbReference>